<reference evidence="1" key="1">
    <citation type="submission" date="2021-03" db="EMBL/GenBank/DDBJ databases">
        <authorList>
            <person name="Bekaert M."/>
        </authorList>
    </citation>
    <scope>NUCLEOTIDE SEQUENCE</scope>
</reference>
<evidence type="ECO:0000313" key="2">
    <source>
        <dbReference type="Proteomes" id="UP000683360"/>
    </source>
</evidence>
<dbReference type="AlphaFoldDB" id="A0A8S3RAT2"/>
<evidence type="ECO:0000313" key="1">
    <source>
        <dbReference type="EMBL" id="CAG2205648.1"/>
    </source>
</evidence>
<dbReference type="PANTHER" id="PTHR46704">
    <property type="entry name" value="CXC DOMAIN-CONTAINING PROTEIN-RELATED"/>
    <property type="match status" value="1"/>
</dbReference>
<gene>
    <name evidence="1" type="ORF">MEDL_20004</name>
</gene>
<sequence length="965" mass="109724">MDECPSPVKCGPPPLKRGRMSINWQRCIICQNITQETLSMTTDRGFTTLMNAVRQRQDGVFRLFLSEVDTLDDIIMNNIKYHKTCYRTYTSKHNIPSPSSCISAAKVQQQQSQAETTSSCASPNILTRSRLSLDFLCCIFCKNKTFKKDRKLHRVSSSMRVQSLFETATKHADNEMLFQIADKDFTSNALYHSGCITKYLLREKEIKAETDENNTGTMYDKAFTSFVESISEELFVHKMVFSLSYLLSKYKSFLPEDVSSKYTSYRLQLRLKNHFREHIVVDVNHGQGESNFVYSSSLTLREAVRTAIRFKAETKFTKLQMSACTSKNDQTDENQILYSAASILRREIKNAVVPMDTYPSVDEMSLSKSLETVPSVLTGFINWLIDDSHSQPKQRAEPSRKNDVYSKLSACVLPYAETSDLIWVLLRNLSRTIVDLPYKQPSFEGQQIPFWTGFNKQISNISTTYHVVSYPPIIDAKPSDMGTVYTTMKRCADMCQKAGQPFSIQTFDLQLYAVAQQVKWDRPSEFKSHILRLGGFHTLSCFISSIGKIWGDGGLRDLLVDSGVYAAATVDQMLSGKQFNRAVRGLTLLYETLKTLWICSFFVWIRQQKCLEIPESLFVGLTECHESFTSNGRTFDVLQSLEKALNDDLGSKMNEFREWGGHGENKCLVLAGAFSNPEIVRQLSNEHVIDLPDLFCSHEEADTRILLHVIHSDKIFQQLNIRGRIIVKCSDTDVLVLCVHYFKVLVSTEQMWFLTGSTNSLRDCRRYIPIHELNKSLSPLLANILPAVHALTGCDTTSAIFGFGKKTVFKLIRKSPSKFTNLQNFDKIDFSTLLSAARELISSLYDPKDKFASSHVDLNKLRVKLATCKDTSLLRLPPSEPAFKEHVLRSCLQTKIWMSSHLDHPNPLSPYEYGWKKSSHGPDPRLAHISMCLNLSVNLDVNSTSFDKLINSRYMEEIQGTINSK</sequence>
<dbReference type="PANTHER" id="PTHR46704:SF9">
    <property type="entry name" value="BHLH DOMAIN-CONTAINING PROTEIN"/>
    <property type="match status" value="1"/>
</dbReference>
<name>A0A8S3RAT2_MYTED</name>
<dbReference type="EMBL" id="CAJPWZ010001027">
    <property type="protein sequence ID" value="CAG2205648.1"/>
    <property type="molecule type" value="Genomic_DNA"/>
</dbReference>
<proteinExistence type="predicted"/>
<keyword evidence="2" id="KW-1185">Reference proteome</keyword>
<protein>
    <submittedName>
        <fullName evidence="1">Uncharacterized protein</fullName>
    </submittedName>
</protein>
<organism evidence="1 2">
    <name type="scientific">Mytilus edulis</name>
    <name type="common">Blue mussel</name>
    <dbReference type="NCBI Taxonomy" id="6550"/>
    <lineage>
        <taxon>Eukaryota</taxon>
        <taxon>Metazoa</taxon>
        <taxon>Spiralia</taxon>
        <taxon>Lophotrochozoa</taxon>
        <taxon>Mollusca</taxon>
        <taxon>Bivalvia</taxon>
        <taxon>Autobranchia</taxon>
        <taxon>Pteriomorphia</taxon>
        <taxon>Mytilida</taxon>
        <taxon>Mytiloidea</taxon>
        <taxon>Mytilidae</taxon>
        <taxon>Mytilinae</taxon>
        <taxon>Mytilus</taxon>
    </lineage>
</organism>
<dbReference type="OrthoDB" id="6173531at2759"/>
<accession>A0A8S3RAT2</accession>
<dbReference type="Proteomes" id="UP000683360">
    <property type="component" value="Unassembled WGS sequence"/>
</dbReference>
<comment type="caution">
    <text evidence="1">The sequence shown here is derived from an EMBL/GenBank/DDBJ whole genome shotgun (WGS) entry which is preliminary data.</text>
</comment>
<dbReference type="SUPFAM" id="SSF47807">
    <property type="entry name" value="5' to 3' exonuclease, C-terminal subdomain"/>
    <property type="match status" value="1"/>
</dbReference>
<dbReference type="InterPro" id="IPR036279">
    <property type="entry name" value="5-3_exonuclease_C_sf"/>
</dbReference>